<dbReference type="Pfam" id="PF02018">
    <property type="entry name" value="CBM_4_9"/>
    <property type="match status" value="1"/>
</dbReference>
<dbReference type="GO" id="GO:0004553">
    <property type="term" value="F:hydrolase activity, hydrolyzing O-glycosyl compounds"/>
    <property type="evidence" value="ECO:0007669"/>
    <property type="project" value="UniProtKB-ARBA"/>
</dbReference>
<feature type="chain" id="PRO_5010291305" evidence="2">
    <location>
        <begin position="27"/>
        <end position="538"/>
    </location>
</feature>
<dbReference type="AlphaFoldDB" id="A0A1S1Z088"/>
<dbReference type="Pfam" id="PF08787">
    <property type="entry name" value="Alginate_lyase2"/>
    <property type="match status" value="1"/>
</dbReference>
<dbReference type="GO" id="GO:0005975">
    <property type="term" value="P:carbohydrate metabolic process"/>
    <property type="evidence" value="ECO:0007669"/>
    <property type="project" value="UniProtKB-ARBA"/>
</dbReference>
<keyword evidence="6" id="KW-1185">Reference proteome</keyword>
<evidence type="ECO:0000313" key="5">
    <source>
        <dbReference type="EMBL" id="OHX66679.1"/>
    </source>
</evidence>
<name>A0A1S1Z088_FLAPC</name>
<dbReference type="Proteomes" id="UP000179797">
    <property type="component" value="Unassembled WGS sequence"/>
</dbReference>
<dbReference type="InterPro" id="IPR013320">
    <property type="entry name" value="ConA-like_dom_sf"/>
</dbReference>
<organism evidence="5 6">
    <name type="scientific">Flammeovirga pacifica</name>
    <dbReference type="NCBI Taxonomy" id="915059"/>
    <lineage>
        <taxon>Bacteria</taxon>
        <taxon>Pseudomonadati</taxon>
        <taxon>Bacteroidota</taxon>
        <taxon>Cytophagia</taxon>
        <taxon>Cytophagales</taxon>
        <taxon>Flammeovirgaceae</taxon>
        <taxon>Flammeovirga</taxon>
    </lineage>
</organism>
<keyword evidence="2" id="KW-0732">Signal</keyword>
<evidence type="ECO:0000256" key="2">
    <source>
        <dbReference type="SAM" id="SignalP"/>
    </source>
</evidence>
<feature type="domain" description="Alginate lyase 2" evidence="4">
    <location>
        <begin position="301"/>
        <end position="529"/>
    </location>
</feature>
<keyword evidence="1" id="KW-0378">Hydrolase</keyword>
<dbReference type="SUPFAM" id="SSF49785">
    <property type="entry name" value="Galactose-binding domain-like"/>
    <property type="match status" value="1"/>
</dbReference>
<dbReference type="InterPro" id="IPR008979">
    <property type="entry name" value="Galactose-bd-like_sf"/>
</dbReference>
<feature type="domain" description="CBM-cenC" evidence="3">
    <location>
        <begin position="31"/>
        <end position="126"/>
    </location>
</feature>
<dbReference type="EMBL" id="JRYR02000001">
    <property type="protein sequence ID" value="OHX66679.1"/>
    <property type="molecule type" value="Genomic_DNA"/>
</dbReference>
<evidence type="ECO:0000259" key="4">
    <source>
        <dbReference type="Pfam" id="PF08787"/>
    </source>
</evidence>
<evidence type="ECO:0000259" key="3">
    <source>
        <dbReference type="Pfam" id="PF02018"/>
    </source>
</evidence>
<dbReference type="SUPFAM" id="SSF49899">
    <property type="entry name" value="Concanavalin A-like lectins/glucanases"/>
    <property type="match status" value="1"/>
</dbReference>
<dbReference type="Gene3D" id="2.60.120.200">
    <property type="match status" value="1"/>
</dbReference>
<accession>A0A1S1Z088</accession>
<dbReference type="InterPro" id="IPR014895">
    <property type="entry name" value="Alginate_lyase_2"/>
</dbReference>
<comment type="caution">
    <text evidence="5">The sequence shown here is derived from an EMBL/GenBank/DDBJ whole genome shotgun (WGS) entry which is preliminary data.</text>
</comment>
<sequence length="538" mass="60962">MNNNEMKNIFKLLLLLLIWQFNFAYAQQPVVIVNNGFEDGLKNWEVRGKVQKSQEANTGNGSAKLAEKGAEVSQFIRVQPKTDYILTLAVKGKATAFVSVKGKKQEINTDNKKYSTYEIAFNSGKAKNIIIGVKYKEGQSRIDDVVLKQVKAASAEKETLNPILVVNGGFESKLNNWEMTGKVSSSDVCNSGVKSAKMDNKAELRQMVRIYPSQEYQLDVAVKGKGQIFARVKGNEVVQDFDTKEFQVVSLEFEAPAKGKFVTIGGRYAGKQVRFDDFKITILNQEIDENHQFPSDIIPSLTDWKVTLPIDAQGRDNKKVYDVDQRVKNPLEISDNGMIGFEYRPYFYAKDGEVFFRAHAAGATTKGSKYPRTELRQRSGNGNLYWSMNEAQYLETELRVTHVPTEKPEVCMTQIHGPDDEPLRVQYHTRKGVYIVWNEHNKDYDNALPYKMGERLKITVAVDKGYITCTIVNLDQNKEYKKTWKSMDATGYFKVGCYTQASKFQSQIKKGARDEPNSSYGEVAVKSIILKTTYTPKK</sequence>
<dbReference type="STRING" id="915059.NH26_10065"/>
<feature type="signal peptide" evidence="2">
    <location>
        <begin position="1"/>
        <end position="26"/>
    </location>
</feature>
<evidence type="ECO:0000313" key="6">
    <source>
        <dbReference type="Proteomes" id="UP000179797"/>
    </source>
</evidence>
<protein>
    <submittedName>
        <fullName evidence="5">Uncharacterized protein</fullName>
    </submittedName>
</protein>
<evidence type="ECO:0000256" key="1">
    <source>
        <dbReference type="ARBA" id="ARBA00022801"/>
    </source>
</evidence>
<dbReference type="Gene3D" id="2.60.120.260">
    <property type="entry name" value="Galactose-binding domain-like"/>
    <property type="match status" value="2"/>
</dbReference>
<proteinExistence type="predicted"/>
<reference evidence="5 6" key="1">
    <citation type="journal article" date="2012" name="Int. J. Syst. Evol. Microbiol.">
        <title>Flammeovirga pacifica sp. nov., isolated from deep-sea sediment.</title>
        <authorList>
            <person name="Xu H."/>
            <person name="Fu Y."/>
            <person name="Yang N."/>
            <person name="Ding Z."/>
            <person name="Lai Q."/>
            <person name="Zeng R."/>
        </authorList>
    </citation>
    <scope>NUCLEOTIDE SEQUENCE [LARGE SCALE GENOMIC DNA]</scope>
    <source>
        <strain evidence="6">DSM 24597 / LMG 26175 / WPAGA1</strain>
    </source>
</reference>
<gene>
    <name evidence="5" type="ORF">NH26_10065</name>
</gene>
<dbReference type="InterPro" id="IPR003305">
    <property type="entry name" value="CenC_carb-bd"/>
</dbReference>